<sequence>MSQTVKNYLLLFAQEFVDFRFAEIESIIKIFNISLKLPNVEPKNRPYWIIESCESDIKKIASRSVSLKFVAELYCSGKTLDEFHENARNYVQFINKEYSKQSFKFIVETYNLHLKLAQKIEKIESMNYLDSALGPIDLINPDNTMIYFEYHGLKNNEPKLEEIIFGKWIADGRRDLISKISLKNRKYIGNTSMDAQLSLLMANQGLCKENDLMLDCFCGTGSLLVSCALFGSYVFGFDIDYLTLHAQSKPVRAFMKTRDKDESVKANLEQYNLQDKYIDVFVGDFSNCSLHERVVFDSIICDRK</sequence>
<dbReference type="Pfam" id="PF01170">
    <property type="entry name" value="UPF0020"/>
    <property type="match status" value="1"/>
</dbReference>
<evidence type="ECO:0000313" key="5">
    <source>
        <dbReference type="EMBL" id="KAG5673756.1"/>
    </source>
</evidence>
<dbReference type="InterPro" id="IPR000241">
    <property type="entry name" value="RlmKL-like_Mtase"/>
</dbReference>
<dbReference type="GO" id="GO:0005737">
    <property type="term" value="C:cytoplasm"/>
    <property type="evidence" value="ECO:0007669"/>
    <property type="project" value="TreeGrafter"/>
</dbReference>
<keyword evidence="1" id="KW-0489">Methyltransferase</keyword>
<protein>
    <submittedName>
        <fullName evidence="5">Uncharacterized protein</fullName>
    </submittedName>
</protein>
<evidence type="ECO:0000256" key="2">
    <source>
        <dbReference type="ARBA" id="ARBA00022679"/>
    </source>
</evidence>
<keyword evidence="2" id="KW-0808">Transferase</keyword>
<name>A0A9J6BV31_POLVA</name>
<dbReference type="GO" id="GO:0032259">
    <property type="term" value="P:methylation"/>
    <property type="evidence" value="ECO:0007669"/>
    <property type="project" value="UniProtKB-KW"/>
</dbReference>
<accession>A0A9J6BV31</accession>
<evidence type="ECO:0000259" key="4">
    <source>
        <dbReference type="Pfam" id="PF25904"/>
    </source>
</evidence>
<dbReference type="InterPro" id="IPR029063">
    <property type="entry name" value="SAM-dependent_MTases_sf"/>
</dbReference>
<keyword evidence="6" id="KW-1185">Reference proteome</keyword>
<dbReference type="Proteomes" id="UP001107558">
    <property type="component" value="Chromosome 3"/>
</dbReference>
<dbReference type="GO" id="GO:0008168">
    <property type="term" value="F:methyltransferase activity"/>
    <property type="evidence" value="ECO:0007669"/>
    <property type="project" value="UniProtKB-KW"/>
</dbReference>
<evidence type="ECO:0000259" key="3">
    <source>
        <dbReference type="Pfam" id="PF01170"/>
    </source>
</evidence>
<dbReference type="EMBL" id="JADBJN010000003">
    <property type="protein sequence ID" value="KAG5673756.1"/>
    <property type="molecule type" value="Genomic_DNA"/>
</dbReference>
<dbReference type="PIRSF" id="PIRSF017259">
    <property type="entry name" value="tRNA_mtfrase_TRM11"/>
    <property type="match status" value="1"/>
</dbReference>
<comment type="caution">
    <text evidence="5">The sequence shown here is derived from an EMBL/GenBank/DDBJ whole genome shotgun (WGS) entry which is preliminary data.</text>
</comment>
<proteinExistence type="predicted"/>
<gene>
    <name evidence="5" type="ORF">PVAND_003776</name>
</gene>
<organism evidence="5 6">
    <name type="scientific">Polypedilum vanderplanki</name>
    <name type="common">Sleeping chironomid midge</name>
    <dbReference type="NCBI Taxonomy" id="319348"/>
    <lineage>
        <taxon>Eukaryota</taxon>
        <taxon>Metazoa</taxon>
        <taxon>Ecdysozoa</taxon>
        <taxon>Arthropoda</taxon>
        <taxon>Hexapoda</taxon>
        <taxon>Insecta</taxon>
        <taxon>Pterygota</taxon>
        <taxon>Neoptera</taxon>
        <taxon>Endopterygota</taxon>
        <taxon>Diptera</taxon>
        <taxon>Nematocera</taxon>
        <taxon>Chironomoidea</taxon>
        <taxon>Chironomidae</taxon>
        <taxon>Chironominae</taxon>
        <taxon>Polypedilum</taxon>
        <taxon>Polypedilum</taxon>
    </lineage>
</organism>
<dbReference type="GO" id="GO:0043527">
    <property type="term" value="C:tRNA methyltransferase complex"/>
    <property type="evidence" value="ECO:0007669"/>
    <property type="project" value="UniProtKB-ARBA"/>
</dbReference>
<dbReference type="Gene3D" id="3.40.50.150">
    <property type="entry name" value="Vaccinia Virus protein VP39"/>
    <property type="match status" value="1"/>
</dbReference>
<evidence type="ECO:0000313" key="6">
    <source>
        <dbReference type="Proteomes" id="UP001107558"/>
    </source>
</evidence>
<dbReference type="PANTHER" id="PTHR13370">
    <property type="entry name" value="RNA METHYLASE-RELATED"/>
    <property type="match status" value="1"/>
</dbReference>
<dbReference type="OrthoDB" id="296065at2759"/>
<feature type="domain" description="Ribosomal RNA large subunit methyltransferase K/L-like methyltransferase" evidence="3">
    <location>
        <begin position="185"/>
        <end position="302"/>
    </location>
</feature>
<dbReference type="SUPFAM" id="SSF53335">
    <property type="entry name" value="S-adenosyl-L-methionine-dependent methyltransferases"/>
    <property type="match status" value="1"/>
</dbReference>
<dbReference type="Pfam" id="PF25904">
    <property type="entry name" value="Tmrp11_N"/>
    <property type="match status" value="1"/>
</dbReference>
<evidence type="ECO:0000256" key="1">
    <source>
        <dbReference type="ARBA" id="ARBA00022603"/>
    </source>
</evidence>
<dbReference type="AlphaFoldDB" id="A0A9J6BV31"/>
<reference evidence="5" key="1">
    <citation type="submission" date="2021-03" db="EMBL/GenBank/DDBJ databases">
        <title>Chromosome level genome of the anhydrobiotic midge Polypedilum vanderplanki.</title>
        <authorList>
            <person name="Yoshida Y."/>
            <person name="Kikawada T."/>
            <person name="Gusev O."/>
        </authorList>
    </citation>
    <scope>NUCLEOTIDE SEQUENCE</scope>
    <source>
        <strain evidence="5">NIAS01</strain>
        <tissue evidence="5">Whole body or cell culture</tissue>
    </source>
</reference>
<dbReference type="InterPro" id="IPR059073">
    <property type="entry name" value="TRMT11_N"/>
</dbReference>
<dbReference type="PANTHER" id="PTHR13370:SF3">
    <property type="entry name" value="TRNA (GUANINE(10)-N2)-METHYLTRANSFERASE HOMOLOG"/>
    <property type="match status" value="1"/>
</dbReference>
<feature type="domain" description="tRNA (guanine(10)-N(2))-methyltransferase TRMT11 N-terminal" evidence="4">
    <location>
        <begin position="6"/>
        <end position="174"/>
    </location>
</feature>